<evidence type="ECO:0000256" key="1">
    <source>
        <dbReference type="SAM" id="MobiDB-lite"/>
    </source>
</evidence>
<dbReference type="Proteomes" id="UP001305414">
    <property type="component" value="Unassembled WGS sequence"/>
</dbReference>
<feature type="region of interest" description="Disordered" evidence="1">
    <location>
        <begin position="1"/>
        <end position="62"/>
    </location>
</feature>
<accession>A0AAN7UFH5</accession>
<sequence>MCPTRLLEPSSERNVSDDDFDRHERRRPFRAYINSEDSNDSQFVESPAEMGIDAEQQPNIPD</sequence>
<evidence type="ECO:0000313" key="3">
    <source>
        <dbReference type="Proteomes" id="UP001305414"/>
    </source>
</evidence>
<dbReference type="AlphaFoldDB" id="A0AAN7UFH5"/>
<reference evidence="2 3" key="1">
    <citation type="submission" date="2023-10" db="EMBL/GenBank/DDBJ databases">
        <title>Draft genome sequence of Xylaria bambusicola isolate GMP-LS, the root and basal stem rot pathogen of sugarcane in Indonesia.</title>
        <authorList>
            <person name="Selvaraj P."/>
            <person name="Muralishankar V."/>
            <person name="Muruganantham S."/>
            <person name="Sp S."/>
            <person name="Haryani S."/>
            <person name="Lau K.J.X."/>
            <person name="Naqvi N.I."/>
        </authorList>
    </citation>
    <scope>NUCLEOTIDE SEQUENCE [LARGE SCALE GENOMIC DNA]</scope>
    <source>
        <strain evidence="2">GMP-LS</strain>
    </source>
</reference>
<feature type="compositionally biased region" description="Basic and acidic residues" evidence="1">
    <location>
        <begin position="10"/>
        <end position="23"/>
    </location>
</feature>
<gene>
    <name evidence="2" type="ORF">RRF57_002577</name>
</gene>
<protein>
    <submittedName>
        <fullName evidence="2">Uncharacterized protein</fullName>
    </submittedName>
</protein>
<proteinExistence type="predicted"/>
<dbReference type="EMBL" id="JAWHQM010000004">
    <property type="protein sequence ID" value="KAK5626862.1"/>
    <property type="molecule type" value="Genomic_DNA"/>
</dbReference>
<comment type="caution">
    <text evidence="2">The sequence shown here is derived from an EMBL/GenBank/DDBJ whole genome shotgun (WGS) entry which is preliminary data.</text>
</comment>
<keyword evidence="3" id="KW-1185">Reference proteome</keyword>
<name>A0AAN7UFH5_9PEZI</name>
<organism evidence="2 3">
    <name type="scientific">Xylaria bambusicola</name>
    <dbReference type="NCBI Taxonomy" id="326684"/>
    <lineage>
        <taxon>Eukaryota</taxon>
        <taxon>Fungi</taxon>
        <taxon>Dikarya</taxon>
        <taxon>Ascomycota</taxon>
        <taxon>Pezizomycotina</taxon>
        <taxon>Sordariomycetes</taxon>
        <taxon>Xylariomycetidae</taxon>
        <taxon>Xylariales</taxon>
        <taxon>Xylariaceae</taxon>
        <taxon>Xylaria</taxon>
    </lineage>
</organism>
<evidence type="ECO:0000313" key="2">
    <source>
        <dbReference type="EMBL" id="KAK5626862.1"/>
    </source>
</evidence>